<dbReference type="GO" id="GO:0045739">
    <property type="term" value="P:positive regulation of DNA repair"/>
    <property type="evidence" value="ECO:0007669"/>
    <property type="project" value="TreeGrafter"/>
</dbReference>
<dbReference type="OMA" id="CRTNHAN"/>
<dbReference type="PANTHER" id="PTHR15932:SF2">
    <property type="entry name" value="BRCA1-A COMPLEX SUBUNIT RAP80"/>
    <property type="match status" value="1"/>
</dbReference>
<feature type="compositionally biased region" description="Polar residues" evidence="1">
    <location>
        <begin position="241"/>
        <end position="254"/>
    </location>
</feature>
<dbReference type="STRING" id="94237.ENSMMOP00000021346"/>
<proteinExistence type="predicted"/>
<protein>
    <recommendedName>
        <fullName evidence="4">UBZ4-type domain-containing protein</fullName>
    </recommendedName>
</protein>
<feature type="compositionally biased region" description="Polar residues" evidence="1">
    <location>
        <begin position="34"/>
        <end position="47"/>
    </location>
</feature>
<accession>A0A3Q3XF02</accession>
<feature type="region of interest" description="Disordered" evidence="1">
    <location>
        <begin position="390"/>
        <end position="413"/>
    </location>
</feature>
<dbReference type="AlphaFoldDB" id="A0A3Q3XF02"/>
<evidence type="ECO:0000256" key="1">
    <source>
        <dbReference type="SAM" id="MobiDB-lite"/>
    </source>
</evidence>
<dbReference type="Proteomes" id="UP000261620">
    <property type="component" value="Unplaced"/>
</dbReference>
<keyword evidence="3" id="KW-1185">Reference proteome</keyword>
<evidence type="ECO:0000313" key="3">
    <source>
        <dbReference type="Proteomes" id="UP000261620"/>
    </source>
</evidence>
<evidence type="ECO:0008006" key="4">
    <source>
        <dbReference type="Google" id="ProtNLM"/>
    </source>
</evidence>
<dbReference type="GO" id="GO:0042393">
    <property type="term" value="F:histone binding"/>
    <property type="evidence" value="ECO:0007669"/>
    <property type="project" value="TreeGrafter"/>
</dbReference>
<dbReference type="CDD" id="cd20912">
    <property type="entry name" value="AIR_RAP80-like"/>
    <property type="match status" value="1"/>
</dbReference>
<organism evidence="2 3">
    <name type="scientific">Mola mola</name>
    <name type="common">Ocean sunfish</name>
    <name type="synonym">Tetraodon mola</name>
    <dbReference type="NCBI Taxonomy" id="94237"/>
    <lineage>
        <taxon>Eukaryota</taxon>
        <taxon>Metazoa</taxon>
        <taxon>Chordata</taxon>
        <taxon>Craniata</taxon>
        <taxon>Vertebrata</taxon>
        <taxon>Euteleostomi</taxon>
        <taxon>Actinopterygii</taxon>
        <taxon>Neopterygii</taxon>
        <taxon>Teleostei</taxon>
        <taxon>Neoteleostei</taxon>
        <taxon>Acanthomorphata</taxon>
        <taxon>Eupercaria</taxon>
        <taxon>Tetraodontiformes</taxon>
        <taxon>Molidae</taxon>
        <taxon>Mola</taxon>
    </lineage>
</organism>
<feature type="compositionally biased region" description="Acidic residues" evidence="1">
    <location>
        <begin position="221"/>
        <end position="232"/>
    </location>
</feature>
<reference evidence="2" key="2">
    <citation type="submission" date="2025-09" db="UniProtKB">
        <authorList>
            <consortium name="Ensembl"/>
        </authorList>
    </citation>
    <scope>IDENTIFICATION</scope>
</reference>
<dbReference type="InterPro" id="IPR038868">
    <property type="entry name" value="RAP80"/>
</dbReference>
<reference evidence="2" key="1">
    <citation type="submission" date="2025-08" db="UniProtKB">
        <authorList>
            <consortium name="Ensembl"/>
        </authorList>
    </citation>
    <scope>IDENTIFICATION</scope>
</reference>
<feature type="compositionally biased region" description="Acidic residues" evidence="1">
    <location>
        <begin position="392"/>
        <end position="403"/>
    </location>
</feature>
<feature type="region of interest" description="Disordered" evidence="1">
    <location>
        <begin position="201"/>
        <end position="254"/>
    </location>
</feature>
<feature type="region of interest" description="Disordered" evidence="1">
    <location>
        <begin position="1"/>
        <end position="59"/>
    </location>
</feature>
<dbReference type="GO" id="GO:0006302">
    <property type="term" value="P:double-strand break repair"/>
    <property type="evidence" value="ECO:0007669"/>
    <property type="project" value="InterPro"/>
</dbReference>
<dbReference type="GO" id="GO:0070530">
    <property type="term" value="F:K63-linked polyubiquitin modification-dependent protein binding"/>
    <property type="evidence" value="ECO:0007669"/>
    <property type="project" value="InterPro"/>
</dbReference>
<dbReference type="Ensembl" id="ENSMMOT00000021702.1">
    <property type="protein sequence ID" value="ENSMMOP00000021346.1"/>
    <property type="gene ID" value="ENSMMOG00000016229.1"/>
</dbReference>
<feature type="compositionally biased region" description="Polar residues" evidence="1">
    <location>
        <begin position="201"/>
        <end position="214"/>
    </location>
</feature>
<evidence type="ECO:0000313" key="2">
    <source>
        <dbReference type="Ensembl" id="ENSMMOP00000021346.1"/>
    </source>
</evidence>
<feature type="compositionally biased region" description="Polar residues" evidence="1">
    <location>
        <begin position="1"/>
        <end position="19"/>
    </location>
</feature>
<dbReference type="GO" id="GO:0070531">
    <property type="term" value="C:BRCA1-A complex"/>
    <property type="evidence" value="ECO:0007669"/>
    <property type="project" value="InterPro"/>
</dbReference>
<dbReference type="PANTHER" id="PTHR15932">
    <property type="entry name" value="UBIQUITIN INTERACTION MOTIF-CONTAINING PROTEIN 1"/>
    <property type="match status" value="1"/>
</dbReference>
<sequence>MISSQESLSPSVTSTSCRPQSPVFPRSPDPPGPSGTNEAQAVQSPGHRTSPVFGESGRPQHCLSARKHCLKSSAEELRGPRREEYVYSVVFAHCNSVCVFLNTLLRPSSSSASTGQTPLSGAGEPSGGSTVHYYWGVPFCPRGLDPESYTQVIVAQMEVYEKSLKQAQRCLLRKAEWGEAILPQPEVRHAFKLTHTKLLQETEGNTPGRSSQLGGQVGNDQEVEEDWMELGAEETKDRGLQRSTSPELELLSNPQIPDTSVDCPICQGSFPLTEIEIHAAYCDGDVVVTNRTQPKHDSYQGDRNFDTPSSNMEKCYICQTAVPLRDYSRHKELCLQRHEAKTAAVSRTQEVSGRLFSLPLSQSGCGNIYMIEQETLEALKSTAKSHVIDLRNDDDDDDEDEGDNSAIRISNSPIRSFTPISEATDCLIDFRKQHRPRKPGQKRR</sequence>
<name>A0A3Q3XF02_MOLML</name>